<dbReference type="OrthoDB" id="1938931at2"/>
<accession>Q2LT18</accession>
<proteinExistence type="predicted"/>
<dbReference type="HOGENOM" id="CLU_705817_0_0_7"/>
<name>Q2LT18_SYNAS</name>
<dbReference type="Proteomes" id="UP000001933">
    <property type="component" value="Chromosome"/>
</dbReference>
<dbReference type="KEGG" id="sat:SYN_02822"/>
<evidence type="ECO:0000313" key="1">
    <source>
        <dbReference type="EMBL" id="ABC77227.1"/>
    </source>
</evidence>
<dbReference type="InParanoid" id="Q2LT18"/>
<sequence>MITSHTMEISPNVPTAFSNPVQVIKNPADISSFRLGDVVQALVLEKLSSKEVLLAVKESEIAAQSALPLNVGDRLLLQVAKTHPMIVLKLIIPDDSETLEFRNNLVLFRSFPEGLFNVVKNGLEIFQGNIQPVYQFLNQADIDAFLKILNTLIYSEKSLTSPLFLKEFIMNIGYLMEKNLKKSLDRTHEKGNDLKKGVDKNIKSILARLSCQLHQIMDNAMDSDLDPMLLKSLKSLSDYTADSLKMIYNQQVVNVFSQEEQQGYYFQLPIKFADNLRMVDLFIRLNNANKKKTGMVKQFQFVLFFNMDPLGDLIVDVRYMNKKIWGLFKCDRSESRDFLSDFIETLNERLILSGYGPNSFNIQLSRDLSRERSDYLKDTVIYSKKIVNCFA</sequence>
<dbReference type="RefSeq" id="WP_011417256.1">
    <property type="nucleotide sequence ID" value="NC_007759.1"/>
</dbReference>
<gene>
    <name evidence="1" type="ORF">SYN_02822</name>
</gene>
<dbReference type="EMBL" id="CP000252">
    <property type="protein sequence ID" value="ABC77227.1"/>
    <property type="molecule type" value="Genomic_DNA"/>
</dbReference>
<protein>
    <submittedName>
        <fullName evidence="1">Hypothetical cytosolic protein</fullName>
    </submittedName>
</protein>
<keyword evidence="2" id="KW-1185">Reference proteome</keyword>
<reference evidence="1 2" key="1">
    <citation type="journal article" date="2007" name="Proc. Natl. Acad. Sci. U.S.A.">
        <title>The genome of Syntrophus aciditrophicus: life at the thermodynamic limit of microbial growth.</title>
        <authorList>
            <person name="McInerney M.J."/>
            <person name="Rohlin L."/>
            <person name="Mouttaki H."/>
            <person name="Kim U."/>
            <person name="Krupp R.S."/>
            <person name="Rios-Hernandez L."/>
            <person name="Sieber J."/>
            <person name="Struchtemeyer C.G."/>
            <person name="Bhattacharyya A."/>
            <person name="Campbell J.W."/>
            <person name="Gunsalus R.P."/>
        </authorList>
    </citation>
    <scope>NUCLEOTIDE SEQUENCE [LARGE SCALE GENOMIC DNA]</scope>
    <source>
        <strain evidence="1 2">SB</strain>
    </source>
</reference>
<organism evidence="1 2">
    <name type="scientific">Syntrophus aciditrophicus (strain SB)</name>
    <dbReference type="NCBI Taxonomy" id="56780"/>
    <lineage>
        <taxon>Bacteria</taxon>
        <taxon>Pseudomonadati</taxon>
        <taxon>Thermodesulfobacteriota</taxon>
        <taxon>Syntrophia</taxon>
        <taxon>Syntrophales</taxon>
        <taxon>Syntrophaceae</taxon>
        <taxon>Syntrophus</taxon>
    </lineage>
</organism>
<dbReference type="AlphaFoldDB" id="Q2LT18"/>
<dbReference type="STRING" id="56780.SYN_02822"/>
<evidence type="ECO:0000313" key="2">
    <source>
        <dbReference type="Proteomes" id="UP000001933"/>
    </source>
</evidence>